<feature type="domain" description="Ketosynthase family 3 (KS3)" evidence="7">
    <location>
        <begin position="1"/>
        <end position="424"/>
    </location>
</feature>
<feature type="region of interest" description="Disordered" evidence="5">
    <location>
        <begin position="471"/>
        <end position="509"/>
    </location>
</feature>
<evidence type="ECO:0000313" key="10">
    <source>
        <dbReference type="Proteomes" id="UP001049518"/>
    </source>
</evidence>
<dbReference type="Pfam" id="PF16197">
    <property type="entry name" value="KAsynt_C_assoc"/>
    <property type="match status" value="1"/>
</dbReference>
<keyword evidence="2" id="KW-0597">Phosphoprotein</keyword>
<dbReference type="InterPro" id="IPR036291">
    <property type="entry name" value="NAD(P)-bd_dom_sf"/>
</dbReference>
<dbReference type="Gene3D" id="3.40.47.10">
    <property type="match status" value="1"/>
</dbReference>
<evidence type="ECO:0000259" key="8">
    <source>
        <dbReference type="PROSITE" id="PS52019"/>
    </source>
</evidence>
<dbReference type="InterPro" id="IPR042104">
    <property type="entry name" value="PKS_dehydratase_sf"/>
</dbReference>
<dbReference type="SMART" id="SM01294">
    <property type="entry name" value="PKS_PP_betabranch"/>
    <property type="match status" value="1"/>
</dbReference>
<feature type="domain" description="PKS/mFAS DH" evidence="8">
    <location>
        <begin position="935"/>
        <end position="1242"/>
    </location>
</feature>
<dbReference type="InterPro" id="IPR014030">
    <property type="entry name" value="Ketoacyl_synth_N"/>
</dbReference>
<dbReference type="InterPro" id="IPR020806">
    <property type="entry name" value="PKS_PP-bd"/>
</dbReference>
<evidence type="ECO:0000256" key="4">
    <source>
        <dbReference type="PROSITE-ProRule" id="PRU01363"/>
    </source>
</evidence>
<dbReference type="PANTHER" id="PTHR43775">
    <property type="entry name" value="FATTY ACID SYNTHASE"/>
    <property type="match status" value="1"/>
</dbReference>
<dbReference type="Gene3D" id="1.10.1200.10">
    <property type="entry name" value="ACP-like"/>
    <property type="match status" value="1"/>
</dbReference>
<organism evidence="9 10">
    <name type="scientific">Actinomadura graeca</name>
    <dbReference type="NCBI Taxonomy" id="2750812"/>
    <lineage>
        <taxon>Bacteria</taxon>
        <taxon>Bacillati</taxon>
        <taxon>Actinomycetota</taxon>
        <taxon>Actinomycetes</taxon>
        <taxon>Streptosporangiales</taxon>
        <taxon>Thermomonosporaceae</taxon>
        <taxon>Actinomadura</taxon>
    </lineage>
</organism>
<dbReference type="PROSITE" id="PS52019">
    <property type="entry name" value="PKS_MFAS_DH"/>
    <property type="match status" value="1"/>
</dbReference>
<evidence type="ECO:0000313" key="9">
    <source>
        <dbReference type="EMBL" id="QXJ21818.1"/>
    </source>
</evidence>
<dbReference type="EMBL" id="CP059572">
    <property type="protein sequence ID" value="QXJ21818.1"/>
    <property type="molecule type" value="Genomic_DNA"/>
</dbReference>
<dbReference type="Gene3D" id="3.10.129.110">
    <property type="entry name" value="Polyketide synthase dehydratase"/>
    <property type="match status" value="1"/>
</dbReference>
<feature type="active site" description="Proton acceptor; for dehydratase activity" evidence="4">
    <location>
        <position position="968"/>
    </location>
</feature>
<dbReference type="Gene3D" id="3.40.50.720">
    <property type="entry name" value="NAD(P)-binding Rossmann-like Domain"/>
    <property type="match status" value="1"/>
</dbReference>
<protein>
    <submittedName>
        <fullName evidence="9">Type I polyketide synthase</fullName>
    </submittedName>
</protein>
<dbReference type="SUPFAM" id="SSF53901">
    <property type="entry name" value="Thiolase-like"/>
    <property type="match status" value="1"/>
</dbReference>
<dbReference type="InterPro" id="IPR032821">
    <property type="entry name" value="PKS_assoc"/>
</dbReference>
<name>A0ABX8QYH2_9ACTN</name>
<dbReference type="InterPro" id="IPR049552">
    <property type="entry name" value="PKS_DH_N"/>
</dbReference>
<dbReference type="Proteomes" id="UP001049518">
    <property type="component" value="Chromosome"/>
</dbReference>
<dbReference type="InterPro" id="IPR049551">
    <property type="entry name" value="PKS_DH_C"/>
</dbReference>
<dbReference type="CDD" id="cd08955">
    <property type="entry name" value="KR_2_FAS_SDR_x"/>
    <property type="match status" value="1"/>
</dbReference>
<dbReference type="InterPro" id="IPR057326">
    <property type="entry name" value="KR_dom"/>
</dbReference>
<feature type="domain" description="Carrier" evidence="6">
    <location>
        <begin position="1770"/>
        <end position="1847"/>
    </location>
</feature>
<dbReference type="SUPFAM" id="SSF52151">
    <property type="entry name" value="FabD/lysophospholipase-like"/>
    <property type="match status" value="1"/>
</dbReference>
<sequence length="1867" mass="194638">MEPIAIIGIGCRFPGADGPGEFWRLLTDRTDAISEVPPDRWNVDDLYDADPAVPGKMSTRWGGFVHDADRFDREFFGISPREAGAIDPQQRLLMEGAWDALQDAGQVRSDLTGSDTGVFVGISTNDYAMLQSSRLSGIGVYSGTGTALSIAANRLSYLFDLRGPSLAVDTACSSSLVAVLLACRSLWDGESRLALAGGVNVILSPMAGINFSKAGVMAADGRCKTFDARADGYVRGEGAGVVVLKPLARALADGDPVRAVIRGGAVMQDGRTNGLMAPNRLSQEALLRAAYRHSGVAPADVDFVEAHGTGTVLGDLMEAQALGSVLGAGRPPGRPCAVGSVKSNIGHLEAAAGVAGLIKTVLALEHRRLPASLHIEEPNPRIDFEALRLRVAAEPARLDGDGPVRAGVSSFGFGGTNAHLVIQEAPGGDRAGVPAGDRGPARAGGTVLIPFSARTPQALLQVAERHLGAFGHDLRNGNGSPNGQGPSDGDDPPDGAGTSNGNGPGAARDLDVAHDLDDIAYTAGARRSHHRHRLALVTGSRERAADQIRAFLKGETQGGTVSGDSGAQRRRKLVFVCSGQGPRWWPLDPALRDEPALLAKLEECDRLIRAEAGWSLLDQLWADEAASRLGESDHCQPALFAVQVALAGLWRSWGVVPDAVVGHSMGEVAAAHLSGALSLEDAVRVVCHRGRLIRTVAGRGRMAVAELTADAAREELRGREDRLAVAAVNAPASTVFTGDPEAVEEVAERLRKRGVFCRVLESVDFASHGPQMEPLTADLAAALRDVRPAAARLPMYSTVTGTTAEEGSLDGAYWARNIREPVLFDTAVAGLLDGGHDVFVELSPHPVLLPAIAQGTQARGKSAALLPSLRRDEPPRQSMLASLGELYVLGFEPAWTGLYPAPRRPVRLPGYPWQRERHWLALPGGQAGPGNGTGHPLLGHHVRLADAAAGHVWENTIAAEAPAFLDDHRVQGATVVPGAAWLEMARAAAAQASGGTPGAAITLTGFELQRMLVLGDDAAALQVRVSGADGTGLAFRAYARPADDTRGRPGWTLHATGRIVPAGPAEDDLRALDLDAARTRCGNEIASADFYEAMRSRGMEYGPAFQAVERLWSGEREALAVLAVPSATVPEVGAYGVHPVLLDAGLQVLGAAVQAGTGADERRPYVPAAVGRVVVAPGTSGAGAPRRLWAHARLRPADGAAPADGAVPAGVVGDVRLADDDGTTVVLFEGVHARRLDGGVRPAAAAELARARYEVRWRPQERTAAGPAKAAGGGWLVLADDGGVGAELAGRLARAGEPVVRVSAGDGYDEADPDHLTARPDRGDDVRRAVAEARRRLGTLRGVVHLWSLDAPAPERTGTAGLRAAQDRGVVSALHLIQALTDDPPPGAAPRLWLLTGGVHAVDDPPPAVSVAQAPLWGLGRVAQLEHPELRPTLVDLEPSPGAPAAEWLAGELHADDPETQVAYRAGRRHVARLVGTGSRRAVPVDVVRGDAAYLVTGGFGALGLLTARWLAGRGARHLVLVGRNAPGAAAEEMLRELRGAGTEVTVARADVGDEEALARVLAEAAASMPPVRGVVHAAGVLEDATLGTLDPARLLSVLEPKVAGAWNLHRLTAGLPLDFFVLFSSIAGTLGSPGQGNYAAGNAFLDALASARASEGRPALSIAWGPWAGTGLSVREGGADRLVALAGIEGIAADTGMEALDRLLGLRTPQIAVAPVDWSRWASASAASGGSPLVSELVAAAGAEAAAAGDTVRRGTLTADGLAAADPGDRRELLEAYLRVEIARALDMPPGRLDVEEPMNSVGLDSLVAVGIKNQIEVDLGISVPMVDVLEGSSVRRLAERMLLPATPEVPRPPAGDDDWEEFDVI</sequence>
<dbReference type="SMART" id="SM00826">
    <property type="entry name" value="PKS_DH"/>
    <property type="match status" value="1"/>
</dbReference>
<dbReference type="Pfam" id="PF14765">
    <property type="entry name" value="PS-DH"/>
    <property type="match status" value="1"/>
</dbReference>
<dbReference type="SMART" id="SM00827">
    <property type="entry name" value="PKS_AT"/>
    <property type="match status" value="1"/>
</dbReference>
<dbReference type="Pfam" id="PF21089">
    <property type="entry name" value="PKS_DH_N"/>
    <property type="match status" value="1"/>
</dbReference>
<dbReference type="InterPro" id="IPR014043">
    <property type="entry name" value="Acyl_transferase_dom"/>
</dbReference>
<dbReference type="InterPro" id="IPR001227">
    <property type="entry name" value="Ac_transferase_dom_sf"/>
</dbReference>
<dbReference type="InterPro" id="IPR016039">
    <property type="entry name" value="Thiolase-like"/>
</dbReference>
<dbReference type="Pfam" id="PF02801">
    <property type="entry name" value="Ketoacyl-synt_C"/>
    <property type="match status" value="1"/>
</dbReference>
<keyword evidence="3" id="KW-0808">Transferase</keyword>
<dbReference type="InterPro" id="IPR036736">
    <property type="entry name" value="ACP-like_sf"/>
</dbReference>
<evidence type="ECO:0000256" key="1">
    <source>
        <dbReference type="ARBA" id="ARBA00022450"/>
    </source>
</evidence>
<dbReference type="SUPFAM" id="SSF55048">
    <property type="entry name" value="Probable ACP-binding domain of malonyl-CoA ACP transacylase"/>
    <property type="match status" value="1"/>
</dbReference>
<dbReference type="SMART" id="SM00823">
    <property type="entry name" value="PKS_PP"/>
    <property type="match status" value="1"/>
</dbReference>
<feature type="compositionally biased region" description="Low complexity" evidence="5">
    <location>
        <begin position="476"/>
        <end position="487"/>
    </location>
</feature>
<dbReference type="SUPFAM" id="SSF47336">
    <property type="entry name" value="ACP-like"/>
    <property type="match status" value="1"/>
</dbReference>
<dbReference type="SMART" id="SM00822">
    <property type="entry name" value="PKS_KR"/>
    <property type="match status" value="1"/>
</dbReference>
<dbReference type="InterPro" id="IPR050091">
    <property type="entry name" value="PKS_NRPS_Biosynth_Enz"/>
</dbReference>
<dbReference type="Pfam" id="PF00550">
    <property type="entry name" value="PP-binding"/>
    <property type="match status" value="1"/>
</dbReference>
<dbReference type="InterPro" id="IPR016036">
    <property type="entry name" value="Malonyl_transacylase_ACP-bd"/>
</dbReference>
<keyword evidence="1" id="KW-0596">Phosphopantetheine</keyword>
<dbReference type="PROSITE" id="PS52004">
    <property type="entry name" value="KS3_2"/>
    <property type="match status" value="1"/>
</dbReference>
<evidence type="ECO:0000259" key="7">
    <source>
        <dbReference type="PROSITE" id="PS52004"/>
    </source>
</evidence>
<feature type="active site" description="Proton donor; for dehydratase activity" evidence="4">
    <location>
        <position position="1143"/>
    </location>
</feature>
<dbReference type="SMART" id="SM00825">
    <property type="entry name" value="PKS_KS"/>
    <property type="match status" value="1"/>
</dbReference>
<dbReference type="InterPro" id="IPR009081">
    <property type="entry name" value="PP-bd_ACP"/>
</dbReference>
<gene>
    <name evidence="9" type="ORF">AGRA3207_002717</name>
</gene>
<keyword evidence="10" id="KW-1185">Reference proteome</keyword>
<evidence type="ECO:0000256" key="2">
    <source>
        <dbReference type="ARBA" id="ARBA00022553"/>
    </source>
</evidence>
<dbReference type="Pfam" id="PF22621">
    <property type="entry name" value="CurL-like_PKS_C"/>
    <property type="match status" value="1"/>
</dbReference>
<dbReference type="PROSITE" id="PS50075">
    <property type="entry name" value="CARRIER"/>
    <property type="match status" value="1"/>
</dbReference>
<dbReference type="InterPro" id="IPR018201">
    <property type="entry name" value="Ketoacyl_synth_AS"/>
</dbReference>
<proteinExistence type="predicted"/>
<dbReference type="RefSeq" id="WP_231334997.1">
    <property type="nucleotide sequence ID" value="NZ_CP059572.1"/>
</dbReference>
<dbReference type="InterPro" id="IPR020841">
    <property type="entry name" value="PKS_Beta-ketoAc_synthase_dom"/>
</dbReference>
<feature type="region of interest" description="C-terminal hotdog fold" evidence="4">
    <location>
        <begin position="1082"/>
        <end position="1242"/>
    </location>
</feature>
<dbReference type="PANTHER" id="PTHR43775:SF37">
    <property type="entry name" value="SI:DKEY-61P9.11"/>
    <property type="match status" value="1"/>
</dbReference>
<evidence type="ECO:0000259" key="6">
    <source>
        <dbReference type="PROSITE" id="PS50075"/>
    </source>
</evidence>
<dbReference type="InterPro" id="IPR016035">
    <property type="entry name" value="Acyl_Trfase/lysoPLipase"/>
</dbReference>
<dbReference type="Pfam" id="PF00698">
    <property type="entry name" value="Acyl_transf_1"/>
    <property type="match status" value="1"/>
</dbReference>
<reference evidence="9" key="1">
    <citation type="submission" date="2020-07" db="EMBL/GenBank/DDBJ databases">
        <authorList>
            <person name="Tarantini F.S."/>
            <person name="Hong K.W."/>
            <person name="Chan K.G."/>
        </authorList>
    </citation>
    <scope>NUCLEOTIDE SEQUENCE</scope>
    <source>
        <strain evidence="9">32-07</strain>
    </source>
</reference>
<dbReference type="InterPro" id="IPR014031">
    <property type="entry name" value="Ketoacyl_synth_C"/>
</dbReference>
<dbReference type="Pfam" id="PF08659">
    <property type="entry name" value="KR"/>
    <property type="match status" value="1"/>
</dbReference>
<dbReference type="Pfam" id="PF00109">
    <property type="entry name" value="ketoacyl-synt"/>
    <property type="match status" value="1"/>
</dbReference>
<dbReference type="PROSITE" id="PS00606">
    <property type="entry name" value="KS3_1"/>
    <property type="match status" value="1"/>
</dbReference>
<evidence type="ECO:0000256" key="3">
    <source>
        <dbReference type="ARBA" id="ARBA00022679"/>
    </source>
</evidence>
<dbReference type="CDD" id="cd00833">
    <property type="entry name" value="PKS"/>
    <property type="match status" value="1"/>
</dbReference>
<dbReference type="SUPFAM" id="SSF51735">
    <property type="entry name" value="NAD(P)-binding Rossmann-fold domains"/>
    <property type="match status" value="2"/>
</dbReference>
<dbReference type="Gene3D" id="3.40.366.10">
    <property type="entry name" value="Malonyl-Coenzyme A Acyl Carrier Protein, domain 2"/>
    <property type="match status" value="1"/>
</dbReference>
<feature type="region of interest" description="N-terminal hotdog fold" evidence="4">
    <location>
        <begin position="935"/>
        <end position="1066"/>
    </location>
</feature>
<dbReference type="Gene3D" id="3.30.70.3290">
    <property type="match status" value="1"/>
</dbReference>
<dbReference type="InterPro" id="IPR020807">
    <property type="entry name" value="PKS_DH"/>
</dbReference>
<dbReference type="InterPro" id="IPR013968">
    <property type="entry name" value="PKS_KR"/>
</dbReference>
<accession>A0ABX8QYH2</accession>
<dbReference type="InterPro" id="IPR049900">
    <property type="entry name" value="PKS_mFAS_DH"/>
</dbReference>
<evidence type="ECO:0000256" key="5">
    <source>
        <dbReference type="SAM" id="MobiDB-lite"/>
    </source>
</evidence>